<evidence type="ECO:0000256" key="1">
    <source>
        <dbReference type="SAM" id="MobiDB-lite"/>
    </source>
</evidence>
<dbReference type="Proteomes" id="UP000005953">
    <property type="component" value="Unassembled WGS sequence"/>
</dbReference>
<accession>A4BIQ0</accession>
<dbReference type="STRING" id="314283.MED297_15630"/>
<evidence type="ECO:0000313" key="3">
    <source>
        <dbReference type="Proteomes" id="UP000005953"/>
    </source>
</evidence>
<evidence type="ECO:0000313" key="2">
    <source>
        <dbReference type="EMBL" id="EAR08014.1"/>
    </source>
</evidence>
<organism evidence="2 3">
    <name type="scientific">Reinekea blandensis MED297</name>
    <dbReference type="NCBI Taxonomy" id="314283"/>
    <lineage>
        <taxon>Bacteria</taxon>
        <taxon>Pseudomonadati</taxon>
        <taxon>Pseudomonadota</taxon>
        <taxon>Gammaproteobacteria</taxon>
        <taxon>Oceanospirillales</taxon>
        <taxon>Saccharospirillaceae</taxon>
        <taxon>Reinekea</taxon>
    </lineage>
</organism>
<feature type="compositionally biased region" description="Basic residues" evidence="1">
    <location>
        <begin position="24"/>
        <end position="38"/>
    </location>
</feature>
<dbReference type="HOGENOM" id="CLU_2275165_0_0_6"/>
<keyword evidence="3" id="KW-1185">Reference proteome</keyword>
<comment type="caution">
    <text evidence="2">The sequence shown here is derived from an EMBL/GenBank/DDBJ whole genome shotgun (WGS) entry which is preliminary data.</text>
</comment>
<proteinExistence type="predicted"/>
<name>A4BIQ0_9GAMM</name>
<feature type="compositionally biased region" description="Basic and acidic residues" evidence="1">
    <location>
        <begin position="1"/>
        <end position="23"/>
    </location>
</feature>
<sequence>MKDKIGVKTGSKKDFIKQGEKGKIPSHNRLSKHKKRQKSAYQRFLEENQIKDTTSGIQSVKQRLKKAEENAKGVAKPADKPEKTLKDFNRLSGDELLDLFNS</sequence>
<gene>
    <name evidence="2" type="ORF">MED297_15630</name>
</gene>
<reference evidence="2 3" key="1">
    <citation type="submission" date="2006-02" db="EMBL/GenBank/DDBJ databases">
        <authorList>
            <person name="Pinhassi J."/>
            <person name="Pedros-Alio C."/>
            <person name="Ferriera S."/>
            <person name="Johnson J."/>
            <person name="Kravitz S."/>
            <person name="Halpern A."/>
            <person name="Remington K."/>
            <person name="Beeson K."/>
            <person name="Tran B."/>
            <person name="Rogers Y.-H."/>
            <person name="Friedman R."/>
            <person name="Venter J.C."/>
        </authorList>
    </citation>
    <scope>NUCLEOTIDE SEQUENCE [LARGE SCALE GENOMIC DNA]</scope>
    <source>
        <strain evidence="2 3">MED297</strain>
    </source>
</reference>
<dbReference type="EMBL" id="AAOE01000027">
    <property type="protein sequence ID" value="EAR08014.1"/>
    <property type="molecule type" value="Genomic_DNA"/>
</dbReference>
<feature type="compositionally biased region" description="Basic and acidic residues" evidence="1">
    <location>
        <begin position="65"/>
        <end position="87"/>
    </location>
</feature>
<feature type="region of interest" description="Disordered" evidence="1">
    <location>
        <begin position="54"/>
        <end position="87"/>
    </location>
</feature>
<feature type="region of interest" description="Disordered" evidence="1">
    <location>
        <begin position="1"/>
        <end position="39"/>
    </location>
</feature>
<protein>
    <submittedName>
        <fullName evidence="2">Uncharacterized protein</fullName>
    </submittedName>
</protein>
<dbReference type="AlphaFoldDB" id="A4BIQ0"/>